<name>A0ABD3PYF6_9STRA</name>
<accession>A0ABD3PYF6</accession>
<organism evidence="1 2">
    <name type="scientific">Cyclotella atomus</name>
    <dbReference type="NCBI Taxonomy" id="382360"/>
    <lineage>
        <taxon>Eukaryota</taxon>
        <taxon>Sar</taxon>
        <taxon>Stramenopiles</taxon>
        <taxon>Ochrophyta</taxon>
        <taxon>Bacillariophyta</taxon>
        <taxon>Coscinodiscophyceae</taxon>
        <taxon>Thalassiosirophycidae</taxon>
        <taxon>Stephanodiscales</taxon>
        <taxon>Stephanodiscaceae</taxon>
        <taxon>Cyclotella</taxon>
    </lineage>
</organism>
<dbReference type="AlphaFoldDB" id="A0ABD3PYF6"/>
<keyword evidence="2" id="KW-1185">Reference proteome</keyword>
<sequence length="76" mass="8260">MPLPLVGVETDPEDTKRWVKNTGADGATAPLLESASRNPFTAPADRVTAEFEATVSWYVINPAPPRRLDPVGTLER</sequence>
<dbReference type="Proteomes" id="UP001530400">
    <property type="component" value="Unassembled WGS sequence"/>
</dbReference>
<evidence type="ECO:0000313" key="2">
    <source>
        <dbReference type="Proteomes" id="UP001530400"/>
    </source>
</evidence>
<dbReference type="EMBL" id="JALLPJ020000421">
    <property type="protein sequence ID" value="KAL3792761.1"/>
    <property type="molecule type" value="Genomic_DNA"/>
</dbReference>
<evidence type="ECO:0000313" key="1">
    <source>
        <dbReference type="EMBL" id="KAL3792761.1"/>
    </source>
</evidence>
<reference evidence="1 2" key="1">
    <citation type="submission" date="2024-10" db="EMBL/GenBank/DDBJ databases">
        <title>Updated reference genomes for cyclostephanoid diatoms.</title>
        <authorList>
            <person name="Roberts W.R."/>
            <person name="Alverson A.J."/>
        </authorList>
    </citation>
    <scope>NUCLEOTIDE SEQUENCE [LARGE SCALE GENOMIC DNA]</scope>
    <source>
        <strain evidence="1 2">AJA010-31</strain>
    </source>
</reference>
<comment type="caution">
    <text evidence="1">The sequence shown here is derived from an EMBL/GenBank/DDBJ whole genome shotgun (WGS) entry which is preliminary data.</text>
</comment>
<proteinExistence type="predicted"/>
<protein>
    <submittedName>
        <fullName evidence="1">Uncharacterized protein</fullName>
    </submittedName>
</protein>
<gene>
    <name evidence="1" type="ORF">ACHAWO_002366</name>
</gene>